<feature type="domain" description="Protein kinase" evidence="20">
    <location>
        <begin position="585"/>
        <end position="859"/>
    </location>
</feature>
<feature type="chain" id="PRO_5046343088" description="non-specific serine/threonine protein kinase" evidence="19">
    <location>
        <begin position="24"/>
        <end position="1219"/>
    </location>
</feature>
<dbReference type="PANTHER" id="PTHR45631:SF212">
    <property type="entry name" value="PROTEIN KINASE DOMAIN-CONTAINING PROTEIN"/>
    <property type="match status" value="1"/>
</dbReference>
<evidence type="ECO:0000256" key="17">
    <source>
        <dbReference type="PROSITE-ProRule" id="PRU10141"/>
    </source>
</evidence>
<dbReference type="Pfam" id="PF00657">
    <property type="entry name" value="Lipase_GDSL"/>
    <property type="match status" value="1"/>
</dbReference>
<evidence type="ECO:0000256" key="11">
    <source>
        <dbReference type="ARBA" id="ARBA00022777"/>
    </source>
</evidence>
<evidence type="ECO:0000256" key="1">
    <source>
        <dbReference type="ARBA" id="ARBA00004167"/>
    </source>
</evidence>
<keyword evidence="13 18" id="KW-1133">Transmembrane helix</keyword>
<evidence type="ECO:0000256" key="5">
    <source>
        <dbReference type="ARBA" id="ARBA00022614"/>
    </source>
</evidence>
<keyword evidence="14 18" id="KW-0472">Membrane</keyword>
<dbReference type="InterPro" id="IPR001245">
    <property type="entry name" value="Ser-Thr/Tyr_kinase_cat_dom"/>
</dbReference>
<sequence>MMFRNKLFLFILFVTCFEDLLLAIDVQRRNLATENPGFLSIDCGVEDDYLDHATGIWFKSDKEFTSTGENHEILPEFQSDDDEYEKQFGKRYNTLRSFPEGRKNCYSLQLEAESAKNSSFRIRASFSYGNYDRKNQPPKFDLYVGVNYWTTVDSNAYGAFFREIMHVFPTDTEYVCLVNTGSGSPFISSLEIRPSNISTYGNDPSLELIYWWIYDVNSGLAQQSSARYKDDIYDRIWYPYRLPNSVSVSTSSDIDGSNLYKVPAEVLRTAVRPSNGSSMTGSLSVASDYEYNVYFHFAELEVFEDKLREISITVNGGITQGPFTLEYLKPLSISFQKLLVVGNFTFTIASTNESGLPPILNALEIYQLKQIEHSATNQSDVDAIVSTKHTYNIDRDDWQGDPCLPKDTTWTGLSCRFDTTPRIISLNLSSSKLTGEISPSLALLQEIESIDLSYNELTGSVPEVLARLPKLKLLNLSGNKLKGPIPQSLQDKSDNGSLLLRYASTYRFIQTDHCEGKSKKFIVPLVISIVAAVALVTLLSVLIIFLRKKWRKQTEVVNSTASNNEELLKSKNRPFTYSEIATITANFNTEIGGGGFGKVFLGHLNDGTPVAVKLLSSSSKQGYKEFQAEAQSLMIVHHKNLVSLIGYCKEDDHMALVYEFMANGNLRQHLSETKETVLNWKQRLQIAVDAAQGLDYLHNGCKPPIVHRDLKPSNILLTEQMQAKIADFGLSRFFSTENASHILTSCPAGTLGYVDPEFHASCNLNKKIDVYSFGIILFELITGQPVIIRSTECNIHITEWVRPMIEKGDIRMIVDPRLENEFDVNAAWKAVEIAMSCALQASKQRPDMSHVLAELKECLGRNDQRVLTETNSWEMDPDMLPVASKGYAQEPTTLVPAIITFGDSVVDVGNNDYLPTIFKANYPPYGRDFANQNPTGRFCNGKLATDITAETLGFTTYPPAYLSPEASGKNLLIGANFASAGSGYDDRAAALNHAITLTQQVEYFKEYQGKLAKVAGSSKSASIIKDALYVLSAGSGDYLQNYYVNPLLNHAYTPDQYGNFLIDAFTTFVKSVYGLGARKIGATSLPPLGCIPLARTLFGNHEKGCVTKFNTDAQQFNKKLNAATTNLQKQYPDLKIVIFDIFKALFDVVKSPSNYGFVEATRGCCGTGTVETTAFLCNPHTPGTCSNASQYVFWDSVHPSQAANQVLADALILQGISLI</sequence>
<dbReference type="InterPro" id="IPR024788">
    <property type="entry name" value="Malectin-like_Carb-bd_dom"/>
</dbReference>
<comment type="subcellular location">
    <subcellularLocation>
        <location evidence="1">Membrane</location>
        <topology evidence="1">Single-pass membrane protein</topology>
    </subcellularLocation>
</comment>
<keyword evidence="7 18" id="KW-0812">Transmembrane</keyword>
<proteinExistence type="inferred from homology"/>
<evidence type="ECO:0000256" key="4">
    <source>
        <dbReference type="ARBA" id="ARBA00022527"/>
    </source>
</evidence>
<dbReference type="EMBL" id="JBBPBN010000056">
    <property type="protein sequence ID" value="KAK8989783.1"/>
    <property type="molecule type" value="Genomic_DNA"/>
</dbReference>
<keyword evidence="8 19" id="KW-0732">Signal</keyword>
<keyword evidence="11" id="KW-0418">Kinase</keyword>
<evidence type="ECO:0000256" key="19">
    <source>
        <dbReference type="SAM" id="SignalP"/>
    </source>
</evidence>
<keyword evidence="9" id="KW-0677">Repeat</keyword>
<comment type="similarity">
    <text evidence="2">Belongs to the 'GDSL' lipolytic enzyme family.</text>
</comment>
<evidence type="ECO:0000256" key="15">
    <source>
        <dbReference type="ARBA" id="ARBA00047899"/>
    </source>
</evidence>
<reference evidence="21 22" key="1">
    <citation type="journal article" date="2024" name="G3 (Bethesda)">
        <title>Genome assembly of Hibiscus sabdariffa L. provides insights into metabolisms of medicinal natural products.</title>
        <authorList>
            <person name="Kim T."/>
        </authorList>
    </citation>
    <scope>NUCLEOTIDE SEQUENCE [LARGE SCALE GENOMIC DNA]</scope>
    <source>
        <strain evidence="21">TK-2024</strain>
        <tissue evidence="21">Old leaves</tissue>
    </source>
</reference>
<dbReference type="PROSITE" id="PS00107">
    <property type="entry name" value="PROTEIN_KINASE_ATP"/>
    <property type="match status" value="1"/>
</dbReference>
<dbReference type="PROSITE" id="PS50011">
    <property type="entry name" value="PROTEIN_KINASE_DOM"/>
    <property type="match status" value="1"/>
</dbReference>
<comment type="catalytic activity">
    <reaction evidence="15">
        <text>L-threonyl-[protein] + ATP = O-phospho-L-threonyl-[protein] + ADP + H(+)</text>
        <dbReference type="Rhea" id="RHEA:46608"/>
        <dbReference type="Rhea" id="RHEA-COMP:11060"/>
        <dbReference type="Rhea" id="RHEA-COMP:11605"/>
        <dbReference type="ChEBI" id="CHEBI:15378"/>
        <dbReference type="ChEBI" id="CHEBI:30013"/>
        <dbReference type="ChEBI" id="CHEBI:30616"/>
        <dbReference type="ChEBI" id="CHEBI:61977"/>
        <dbReference type="ChEBI" id="CHEBI:456216"/>
        <dbReference type="EC" id="2.7.11.1"/>
    </reaction>
</comment>
<evidence type="ECO:0000259" key="20">
    <source>
        <dbReference type="PROSITE" id="PS50011"/>
    </source>
</evidence>
<dbReference type="Gene3D" id="3.40.50.1110">
    <property type="entry name" value="SGNH hydrolase"/>
    <property type="match status" value="1"/>
</dbReference>
<dbReference type="SUPFAM" id="SSF52058">
    <property type="entry name" value="L domain-like"/>
    <property type="match status" value="1"/>
</dbReference>
<dbReference type="InterPro" id="IPR035669">
    <property type="entry name" value="SGNH_plant_lipase-like"/>
</dbReference>
<gene>
    <name evidence="21" type="ORF">V6N11_064199</name>
</gene>
<keyword evidence="22" id="KW-1185">Reference proteome</keyword>
<dbReference type="PROSITE" id="PS00108">
    <property type="entry name" value="PROTEIN_KINASE_ST"/>
    <property type="match status" value="1"/>
</dbReference>
<evidence type="ECO:0000256" key="2">
    <source>
        <dbReference type="ARBA" id="ARBA00008668"/>
    </source>
</evidence>
<evidence type="ECO:0000313" key="21">
    <source>
        <dbReference type="EMBL" id="KAK8989783.1"/>
    </source>
</evidence>
<comment type="caution">
    <text evidence="21">The sequence shown here is derived from an EMBL/GenBank/DDBJ whole genome shotgun (WGS) entry which is preliminary data.</text>
</comment>
<evidence type="ECO:0000256" key="12">
    <source>
        <dbReference type="ARBA" id="ARBA00022840"/>
    </source>
</evidence>
<dbReference type="Pfam" id="PF07714">
    <property type="entry name" value="PK_Tyr_Ser-Thr"/>
    <property type="match status" value="1"/>
</dbReference>
<dbReference type="InterPro" id="IPR001087">
    <property type="entry name" value="GDSL"/>
</dbReference>
<evidence type="ECO:0000256" key="14">
    <source>
        <dbReference type="ARBA" id="ARBA00023136"/>
    </source>
</evidence>
<feature type="binding site" evidence="17">
    <location>
        <position position="613"/>
    </location>
    <ligand>
        <name>ATP</name>
        <dbReference type="ChEBI" id="CHEBI:30616"/>
    </ligand>
</feature>
<dbReference type="CDD" id="cd14066">
    <property type="entry name" value="STKc_IRAK"/>
    <property type="match status" value="1"/>
</dbReference>
<dbReference type="Pfam" id="PF13855">
    <property type="entry name" value="LRR_8"/>
    <property type="match status" value="1"/>
</dbReference>
<dbReference type="Gene3D" id="1.10.510.10">
    <property type="entry name" value="Transferase(Phosphotransferase) domain 1"/>
    <property type="match status" value="1"/>
</dbReference>
<accession>A0ABR2PMW7</accession>
<dbReference type="SUPFAM" id="SSF56112">
    <property type="entry name" value="Protein kinase-like (PK-like)"/>
    <property type="match status" value="1"/>
</dbReference>
<keyword evidence="12 17" id="KW-0067">ATP-binding</keyword>
<keyword evidence="10 17" id="KW-0547">Nucleotide-binding</keyword>
<dbReference type="InterPro" id="IPR036514">
    <property type="entry name" value="SGNH_hydro_sf"/>
</dbReference>
<evidence type="ECO:0000256" key="9">
    <source>
        <dbReference type="ARBA" id="ARBA00022737"/>
    </source>
</evidence>
<organism evidence="21 22">
    <name type="scientific">Hibiscus sabdariffa</name>
    <name type="common">roselle</name>
    <dbReference type="NCBI Taxonomy" id="183260"/>
    <lineage>
        <taxon>Eukaryota</taxon>
        <taxon>Viridiplantae</taxon>
        <taxon>Streptophyta</taxon>
        <taxon>Embryophyta</taxon>
        <taxon>Tracheophyta</taxon>
        <taxon>Spermatophyta</taxon>
        <taxon>Magnoliopsida</taxon>
        <taxon>eudicotyledons</taxon>
        <taxon>Gunneridae</taxon>
        <taxon>Pentapetalae</taxon>
        <taxon>rosids</taxon>
        <taxon>malvids</taxon>
        <taxon>Malvales</taxon>
        <taxon>Malvaceae</taxon>
        <taxon>Malvoideae</taxon>
        <taxon>Hibiscus</taxon>
    </lineage>
</organism>
<dbReference type="SUPFAM" id="SSF52266">
    <property type="entry name" value="SGNH hydrolase"/>
    <property type="match status" value="1"/>
</dbReference>
<protein>
    <recommendedName>
        <fullName evidence="3">non-specific serine/threonine protein kinase</fullName>
        <ecNumber evidence="3">2.7.11.1</ecNumber>
    </recommendedName>
</protein>
<dbReference type="Gene3D" id="3.30.200.20">
    <property type="entry name" value="Phosphorylase Kinase, domain 1"/>
    <property type="match status" value="1"/>
</dbReference>
<dbReference type="SMART" id="SM00220">
    <property type="entry name" value="S_TKc"/>
    <property type="match status" value="1"/>
</dbReference>
<evidence type="ECO:0000313" key="22">
    <source>
        <dbReference type="Proteomes" id="UP001396334"/>
    </source>
</evidence>
<evidence type="ECO:0000256" key="13">
    <source>
        <dbReference type="ARBA" id="ARBA00022989"/>
    </source>
</evidence>
<evidence type="ECO:0000256" key="8">
    <source>
        <dbReference type="ARBA" id="ARBA00022729"/>
    </source>
</evidence>
<evidence type="ECO:0000256" key="3">
    <source>
        <dbReference type="ARBA" id="ARBA00012513"/>
    </source>
</evidence>
<dbReference type="CDD" id="cd01837">
    <property type="entry name" value="SGNH_plant_lipase_like"/>
    <property type="match status" value="1"/>
</dbReference>
<keyword evidence="4" id="KW-0723">Serine/threonine-protein kinase</keyword>
<evidence type="ECO:0000256" key="7">
    <source>
        <dbReference type="ARBA" id="ARBA00022692"/>
    </source>
</evidence>
<evidence type="ECO:0000256" key="18">
    <source>
        <dbReference type="SAM" id="Phobius"/>
    </source>
</evidence>
<dbReference type="Pfam" id="PF12819">
    <property type="entry name" value="Malectin_like"/>
    <property type="match status" value="1"/>
</dbReference>
<dbReference type="InterPro" id="IPR011009">
    <property type="entry name" value="Kinase-like_dom_sf"/>
</dbReference>
<keyword evidence="5" id="KW-0433">Leucine-rich repeat</keyword>
<keyword evidence="6" id="KW-0808">Transferase</keyword>
<dbReference type="InterPro" id="IPR001611">
    <property type="entry name" value="Leu-rich_rpt"/>
</dbReference>
<dbReference type="PANTHER" id="PTHR45631">
    <property type="entry name" value="OS07G0107800 PROTEIN-RELATED"/>
    <property type="match status" value="1"/>
</dbReference>
<name>A0ABR2PMW7_9ROSI</name>
<feature type="signal peptide" evidence="19">
    <location>
        <begin position="1"/>
        <end position="23"/>
    </location>
</feature>
<dbReference type="EC" id="2.7.11.1" evidence="3"/>
<dbReference type="Gene3D" id="3.80.10.10">
    <property type="entry name" value="Ribonuclease Inhibitor"/>
    <property type="match status" value="1"/>
</dbReference>
<evidence type="ECO:0000256" key="6">
    <source>
        <dbReference type="ARBA" id="ARBA00022679"/>
    </source>
</evidence>
<dbReference type="Proteomes" id="UP001396334">
    <property type="component" value="Unassembled WGS sequence"/>
</dbReference>
<dbReference type="InterPro" id="IPR008271">
    <property type="entry name" value="Ser/Thr_kinase_AS"/>
</dbReference>
<dbReference type="InterPro" id="IPR017441">
    <property type="entry name" value="Protein_kinase_ATP_BS"/>
</dbReference>
<evidence type="ECO:0000256" key="10">
    <source>
        <dbReference type="ARBA" id="ARBA00022741"/>
    </source>
</evidence>
<dbReference type="InterPro" id="IPR000719">
    <property type="entry name" value="Prot_kinase_dom"/>
</dbReference>
<evidence type="ECO:0000256" key="16">
    <source>
        <dbReference type="ARBA" id="ARBA00048679"/>
    </source>
</evidence>
<feature type="transmembrane region" description="Helical" evidence="18">
    <location>
        <begin position="521"/>
        <end position="546"/>
    </location>
</feature>
<comment type="catalytic activity">
    <reaction evidence="16">
        <text>L-seryl-[protein] + ATP = O-phospho-L-seryl-[protein] + ADP + H(+)</text>
        <dbReference type="Rhea" id="RHEA:17989"/>
        <dbReference type="Rhea" id="RHEA-COMP:9863"/>
        <dbReference type="Rhea" id="RHEA-COMP:11604"/>
        <dbReference type="ChEBI" id="CHEBI:15378"/>
        <dbReference type="ChEBI" id="CHEBI:29999"/>
        <dbReference type="ChEBI" id="CHEBI:30616"/>
        <dbReference type="ChEBI" id="CHEBI:83421"/>
        <dbReference type="ChEBI" id="CHEBI:456216"/>
        <dbReference type="EC" id="2.7.11.1"/>
    </reaction>
</comment>
<dbReference type="InterPro" id="IPR032675">
    <property type="entry name" value="LRR_dom_sf"/>
</dbReference>